<evidence type="ECO:0000256" key="5">
    <source>
        <dbReference type="ARBA" id="ARBA00023251"/>
    </source>
</evidence>
<organism evidence="8 9">
    <name type="scientific">Nocardioides baekrokdamisoli</name>
    <dbReference type="NCBI Taxonomy" id="1804624"/>
    <lineage>
        <taxon>Bacteria</taxon>
        <taxon>Bacillati</taxon>
        <taxon>Actinomycetota</taxon>
        <taxon>Actinomycetes</taxon>
        <taxon>Propionibacteriales</taxon>
        <taxon>Nocardioidaceae</taxon>
        <taxon>Nocardioides</taxon>
    </lineage>
</organism>
<feature type="transmembrane region" description="Helical" evidence="6">
    <location>
        <begin position="113"/>
        <end position="142"/>
    </location>
</feature>
<dbReference type="PANTHER" id="PTHR43229">
    <property type="entry name" value="NODULATION PROTEIN J"/>
    <property type="match status" value="1"/>
</dbReference>
<feature type="transmembrane region" description="Helical" evidence="6">
    <location>
        <begin position="68"/>
        <end position="92"/>
    </location>
</feature>
<keyword evidence="5" id="KW-0046">Antibiotic resistance</keyword>
<dbReference type="PANTHER" id="PTHR43229:SF2">
    <property type="entry name" value="NODULATION PROTEIN J"/>
    <property type="match status" value="1"/>
</dbReference>
<evidence type="ECO:0000256" key="4">
    <source>
        <dbReference type="ARBA" id="ARBA00023136"/>
    </source>
</evidence>
<dbReference type="Proteomes" id="UP000271573">
    <property type="component" value="Chromosome"/>
</dbReference>
<dbReference type="InterPro" id="IPR013525">
    <property type="entry name" value="ABC2_TM"/>
</dbReference>
<evidence type="ECO:0000313" key="8">
    <source>
        <dbReference type="EMBL" id="BBH18486.1"/>
    </source>
</evidence>
<dbReference type="PIRSF" id="PIRSF006648">
    <property type="entry name" value="DrrB"/>
    <property type="match status" value="1"/>
</dbReference>
<gene>
    <name evidence="8" type="ORF">Back2_27730</name>
</gene>
<feature type="transmembrane region" description="Helical" evidence="6">
    <location>
        <begin position="148"/>
        <end position="170"/>
    </location>
</feature>
<proteinExistence type="inferred from homology"/>
<protein>
    <recommendedName>
        <fullName evidence="6">Transport permease protein</fullName>
    </recommendedName>
</protein>
<keyword evidence="6" id="KW-0813">Transport</keyword>
<feature type="transmembrane region" description="Helical" evidence="6">
    <location>
        <begin position="182"/>
        <end position="200"/>
    </location>
</feature>
<feature type="transmembrane region" description="Helical" evidence="6">
    <location>
        <begin position="238"/>
        <end position="256"/>
    </location>
</feature>
<dbReference type="GO" id="GO:0046677">
    <property type="term" value="P:response to antibiotic"/>
    <property type="evidence" value="ECO:0007669"/>
    <property type="project" value="UniProtKB-KW"/>
</dbReference>
<evidence type="ECO:0000256" key="3">
    <source>
        <dbReference type="ARBA" id="ARBA00022989"/>
    </source>
</evidence>
<dbReference type="Pfam" id="PF01061">
    <property type="entry name" value="ABC2_membrane"/>
    <property type="match status" value="1"/>
</dbReference>
<dbReference type="InterPro" id="IPR051784">
    <property type="entry name" value="Nod_factor_ABC_transporter"/>
</dbReference>
<feature type="transmembrane region" description="Helical" evidence="6">
    <location>
        <begin position="21"/>
        <end position="48"/>
    </location>
</feature>
<evidence type="ECO:0000256" key="6">
    <source>
        <dbReference type="RuleBase" id="RU361157"/>
    </source>
</evidence>
<dbReference type="InterPro" id="IPR000412">
    <property type="entry name" value="ABC_2_transport"/>
</dbReference>
<dbReference type="PROSITE" id="PS51012">
    <property type="entry name" value="ABC_TM2"/>
    <property type="match status" value="1"/>
</dbReference>
<keyword evidence="2 6" id="KW-0812">Transmembrane</keyword>
<dbReference type="KEGG" id="nbe:Back2_27730"/>
<dbReference type="InterPro" id="IPR047817">
    <property type="entry name" value="ABC2_TM_bact-type"/>
</dbReference>
<dbReference type="AlphaFoldDB" id="A0A3G9IJL9"/>
<name>A0A3G9IJL9_9ACTN</name>
<dbReference type="EMBL" id="AP019307">
    <property type="protein sequence ID" value="BBH18486.1"/>
    <property type="molecule type" value="Genomic_DNA"/>
</dbReference>
<evidence type="ECO:0000256" key="2">
    <source>
        <dbReference type="ARBA" id="ARBA00022692"/>
    </source>
</evidence>
<dbReference type="GO" id="GO:0140359">
    <property type="term" value="F:ABC-type transporter activity"/>
    <property type="evidence" value="ECO:0007669"/>
    <property type="project" value="InterPro"/>
</dbReference>
<accession>A0A3G9IJL9</accession>
<evidence type="ECO:0000313" key="9">
    <source>
        <dbReference type="Proteomes" id="UP000271573"/>
    </source>
</evidence>
<evidence type="ECO:0000259" key="7">
    <source>
        <dbReference type="PROSITE" id="PS51012"/>
    </source>
</evidence>
<reference evidence="8 9" key="1">
    <citation type="submission" date="2018-11" db="EMBL/GenBank/DDBJ databases">
        <title>Complete genome sequence of Nocardioides baekrokdamisoli strain KCTC 39748.</title>
        <authorList>
            <person name="Kang S.W."/>
            <person name="Lee K.C."/>
            <person name="Kim K.K."/>
            <person name="Kim J.S."/>
            <person name="Kim D.S."/>
            <person name="Ko S.H."/>
            <person name="Yang S.H."/>
            <person name="Shin Y.K."/>
            <person name="Lee J.S."/>
        </authorList>
    </citation>
    <scope>NUCLEOTIDE SEQUENCE [LARGE SCALE GENOMIC DNA]</scope>
    <source>
        <strain evidence="8 9">KCTC 39748</strain>
    </source>
</reference>
<comment type="subcellular location">
    <subcellularLocation>
        <location evidence="6">Cell membrane</location>
        <topology evidence="6">Multi-pass membrane protein</topology>
    </subcellularLocation>
    <subcellularLocation>
        <location evidence="1">Membrane</location>
        <topology evidence="1">Multi-pass membrane protein</topology>
    </subcellularLocation>
</comment>
<keyword evidence="9" id="KW-1185">Reference proteome</keyword>
<comment type="similarity">
    <text evidence="6">Belongs to the ABC-2 integral membrane protein family.</text>
</comment>
<feature type="domain" description="ABC transmembrane type-2" evidence="7">
    <location>
        <begin position="26"/>
        <end position="264"/>
    </location>
</feature>
<evidence type="ECO:0000256" key="1">
    <source>
        <dbReference type="ARBA" id="ARBA00004141"/>
    </source>
</evidence>
<keyword evidence="6" id="KW-1003">Cell membrane</keyword>
<dbReference type="GO" id="GO:0043190">
    <property type="term" value="C:ATP-binding cassette (ABC) transporter complex"/>
    <property type="evidence" value="ECO:0007669"/>
    <property type="project" value="InterPro"/>
</dbReference>
<sequence length="270" mass="28839">MMANTAVRDTAILFRRRLLHLAAYPSMTLMLIGMPLIFMFLFVYVFGGTMGAGIAGMHLSAATSRSQYLRYIFPAIIVMTVAATAQGTAIGISMDMTRGIVDRLRTLPIARSAVLTAHALGALVQTVISTVVVLAIALVLGYRTSAGLGSWVLIVLVTLAFSLALTWLTIGLGLAARTVETASNTPMFLTLLPFLSSGFVPTDSMGPFLRFVAQNQPFTPIVDSLRGLLDGHTPSTSTLVAAFAWCAGICLLSFLWSTRLYARRSATVAA</sequence>
<keyword evidence="3 6" id="KW-1133">Transmembrane helix</keyword>
<keyword evidence="4 6" id="KW-0472">Membrane</keyword>